<accession>A0A1Y1XD55</accession>
<reference evidence="2 3" key="1">
    <citation type="submission" date="2016-08" db="EMBL/GenBank/DDBJ databases">
        <title>A Parts List for Fungal Cellulosomes Revealed by Comparative Genomics.</title>
        <authorList>
            <consortium name="DOE Joint Genome Institute"/>
            <person name="Haitjema C.H."/>
            <person name="Gilmore S.P."/>
            <person name="Henske J.K."/>
            <person name="Solomon K.V."/>
            <person name="De Groot R."/>
            <person name="Kuo A."/>
            <person name="Mondo S.J."/>
            <person name="Salamov A.A."/>
            <person name="Labutti K."/>
            <person name="Zhao Z."/>
            <person name="Chiniquy J."/>
            <person name="Barry K."/>
            <person name="Brewer H.M."/>
            <person name="Purvine S.O."/>
            <person name="Wright A.T."/>
            <person name="Boxma B."/>
            <person name="Van Alen T."/>
            <person name="Hackstein J.H."/>
            <person name="Baker S.E."/>
            <person name="Grigoriev I.V."/>
            <person name="O'Malley M.A."/>
        </authorList>
    </citation>
    <scope>NUCLEOTIDE SEQUENCE [LARGE SCALE GENOMIC DNA]</scope>
    <source>
        <strain evidence="2 3">S4</strain>
    </source>
</reference>
<reference evidence="2 3" key="2">
    <citation type="submission" date="2016-08" db="EMBL/GenBank/DDBJ databases">
        <title>Pervasive Adenine N6-methylation of Active Genes in Fungi.</title>
        <authorList>
            <consortium name="DOE Joint Genome Institute"/>
            <person name="Mondo S.J."/>
            <person name="Dannebaum R.O."/>
            <person name="Kuo R.C."/>
            <person name="Labutti K."/>
            <person name="Haridas S."/>
            <person name="Kuo A."/>
            <person name="Salamov A."/>
            <person name="Ahrendt S.R."/>
            <person name="Lipzen A."/>
            <person name="Sullivan W."/>
            <person name="Andreopoulos W.B."/>
            <person name="Clum A."/>
            <person name="Lindquist E."/>
            <person name="Daum C."/>
            <person name="Ramamoorthy G.K."/>
            <person name="Gryganskyi A."/>
            <person name="Culley D."/>
            <person name="Magnuson J.K."/>
            <person name="James T.Y."/>
            <person name="O'Malley M.A."/>
            <person name="Stajich J.E."/>
            <person name="Spatafora J.W."/>
            <person name="Visel A."/>
            <person name="Grigoriev I.V."/>
        </authorList>
    </citation>
    <scope>NUCLEOTIDE SEQUENCE [LARGE SCALE GENOMIC DNA]</scope>
    <source>
        <strain evidence="2 3">S4</strain>
    </source>
</reference>
<dbReference type="CDD" id="cd01831">
    <property type="entry name" value="Endoglucanase_E_like"/>
    <property type="match status" value="1"/>
</dbReference>
<feature type="domain" description="Carbohydrate esterase 2 N-terminal" evidence="1">
    <location>
        <begin position="26"/>
        <end position="137"/>
    </location>
</feature>
<protein>
    <recommendedName>
        <fullName evidence="1">Carbohydrate esterase 2 N-terminal domain-containing protein</fullName>
    </recommendedName>
</protein>
<organism evidence="2 3">
    <name type="scientific">Anaeromyces robustus</name>
    <dbReference type="NCBI Taxonomy" id="1754192"/>
    <lineage>
        <taxon>Eukaryota</taxon>
        <taxon>Fungi</taxon>
        <taxon>Fungi incertae sedis</taxon>
        <taxon>Chytridiomycota</taxon>
        <taxon>Chytridiomycota incertae sedis</taxon>
        <taxon>Neocallimastigomycetes</taxon>
        <taxon>Neocallimastigales</taxon>
        <taxon>Neocallimastigaceae</taxon>
        <taxon>Anaeromyces</taxon>
    </lineage>
</organism>
<dbReference type="InterPro" id="IPR052762">
    <property type="entry name" value="PCW_deacetylase/CE"/>
</dbReference>
<dbReference type="InterPro" id="IPR037461">
    <property type="entry name" value="CtCE2-like_dom"/>
</dbReference>
<gene>
    <name evidence="2" type="ORF">BCR32DRAFT_243165</name>
</gene>
<dbReference type="PANTHER" id="PTHR37834:SF2">
    <property type="entry name" value="ESTERASE, SGNH HYDROLASE-TYPE"/>
    <property type="match status" value="1"/>
</dbReference>
<dbReference type="InterPro" id="IPR036514">
    <property type="entry name" value="SGNH_hydro_sf"/>
</dbReference>
<dbReference type="InterPro" id="IPR040794">
    <property type="entry name" value="CE2_N"/>
</dbReference>
<evidence type="ECO:0000313" key="2">
    <source>
        <dbReference type="EMBL" id="ORX83700.1"/>
    </source>
</evidence>
<dbReference type="OrthoDB" id="426133at2759"/>
<dbReference type="AlphaFoldDB" id="A0A1Y1XD55"/>
<keyword evidence="3" id="KW-1185">Reference proteome</keyword>
<dbReference type="Pfam" id="PF17996">
    <property type="entry name" value="CE2_N"/>
    <property type="match status" value="1"/>
</dbReference>
<name>A0A1Y1XD55_9FUNG</name>
<dbReference type="SUPFAM" id="SSF52266">
    <property type="entry name" value="SGNH hydrolase"/>
    <property type="match status" value="1"/>
</dbReference>
<evidence type="ECO:0000313" key="3">
    <source>
        <dbReference type="Proteomes" id="UP000193944"/>
    </source>
</evidence>
<proteinExistence type="predicted"/>
<comment type="caution">
    <text evidence="2">The sequence shown here is derived from an EMBL/GenBank/DDBJ whole genome shotgun (WGS) entry which is preliminary data.</text>
</comment>
<dbReference type="Pfam" id="PF00657">
    <property type="entry name" value="Lipase_GDSL"/>
    <property type="match status" value="1"/>
</dbReference>
<evidence type="ECO:0000259" key="1">
    <source>
        <dbReference type="Pfam" id="PF17996"/>
    </source>
</evidence>
<dbReference type="Proteomes" id="UP000193944">
    <property type="component" value="Unassembled WGS sequence"/>
</dbReference>
<dbReference type="Gene3D" id="3.40.50.1110">
    <property type="entry name" value="SGNH hydrolase"/>
    <property type="match status" value="1"/>
</dbReference>
<dbReference type="GO" id="GO:0052689">
    <property type="term" value="F:carboxylic ester hydrolase activity"/>
    <property type="evidence" value="ECO:0007669"/>
    <property type="project" value="InterPro"/>
</dbReference>
<dbReference type="Gene3D" id="2.60.120.260">
    <property type="entry name" value="Galactose-binding domain-like"/>
    <property type="match status" value="1"/>
</dbReference>
<sequence>MSKPTPINEPVINNSFEPTKDNVKIIGRAKYMNNSLWVGHTDSGIEFKINGKNVTIVVSTDGIYGSSSEENPAHILVYGDDKLILDIFTTENPKELNIEFDEIGEHIIRLIKISECQYGSIYINKIKTDSKVITPTPLKNKKIEFLGDSITCALGSIEKLGIYSTSFEDGTKSYAYKVAQKFNADYSIFSFSSYGIYSGYKDEPKRVTDFLIPPIYEKLGRLNWNFDHSENTTIAMSSVDWDPKEFEPDLIVINLGTNDGIYINSLSDENLRVKEQINFTNAYKDFITQIRSVHPNSEILCTIGMMGQFLYQEIKNAVHAYLNETNDFKIHTFPLNEENIEKNGEGFFGHPSILSQIDAAYEIIEKIKELYGWIPDPNIDIS</sequence>
<dbReference type="InterPro" id="IPR001087">
    <property type="entry name" value="GDSL"/>
</dbReference>
<dbReference type="PANTHER" id="PTHR37834">
    <property type="entry name" value="GDSL-LIKE LIPASE/ACYLHYDROLASE DOMAIN PROTEIN (AFU_ORTHOLOGUE AFUA_2G00620)"/>
    <property type="match status" value="1"/>
</dbReference>
<dbReference type="EMBL" id="MCFG01000067">
    <property type="protein sequence ID" value="ORX83700.1"/>
    <property type="molecule type" value="Genomic_DNA"/>
</dbReference>